<evidence type="ECO:0000256" key="1">
    <source>
        <dbReference type="SAM" id="Phobius"/>
    </source>
</evidence>
<dbReference type="PANTHER" id="PTHR33121:SF70">
    <property type="entry name" value="SIGNALING PROTEIN YKOW"/>
    <property type="match status" value="1"/>
</dbReference>
<evidence type="ECO:0000259" key="3">
    <source>
        <dbReference type="PROSITE" id="PS50887"/>
    </source>
</evidence>
<dbReference type="EMBL" id="JBELQE010000022">
    <property type="protein sequence ID" value="MER2248930.1"/>
    <property type="molecule type" value="Genomic_DNA"/>
</dbReference>
<dbReference type="InterPro" id="IPR043128">
    <property type="entry name" value="Rev_trsase/Diguanyl_cyclase"/>
</dbReference>
<protein>
    <submittedName>
        <fullName evidence="4">EAL domain-containing protein</fullName>
    </submittedName>
</protein>
<keyword evidence="1" id="KW-0472">Membrane</keyword>
<sequence>MRPRPSTGPHLDRQIRRDQLDAVRASVQQALPINMLLGLASFLVALNSGYGAVGGLWFAASMAVNLLRLGLCRAPCAGLAMPPDELTISGEAAARSIDRHLRLACLVALLSGSVWAFLPVLSDGYTTAQTLFYLTITCGITAGAVTHGIAYARIPICFITPPLLSATVCLIAVGGFDRDCLAAAVLLYLAALIRSTIATERGFRETSRLKNEATALAEARKAAHASASALAEEMRQRATHDGLTGLLNRAGFVQRAEERLAAGEALCLMLLDLDGFKSVNDVYGHTTGDRVLAEVARRLRTALPAGCDAARLGGDEFALAYDTARVVESPAALADRLIRTVAEPFESFDTGRLGMSIGICPHPADSLTHLLSCADEALYAAKHSGRNHFRLFDEGLRVRLEMRRDCERDLSLALTEGELEVWFQPIFGQDGRSVTNLEALVRWHHPVHGWVPPGDLIAAAAMAGLTESLLRFILEQVCGMVCALRDRGRHDLSVAMNVSPREMAQVAVDEIVLGRLRLLGLPATALEIEITEETALDIEAVQGKLLALSRAGIRMALDDFGTGYSSLASVRQLRADRVKIDRSLVTGLTEAEDKRGLVQAVLGLGRALGLEVVAEGVETADDLATLQAMGCPFMQGYHLARPQPAGDVLRFLDARPPASIPERFQLRGA</sequence>
<dbReference type="SMART" id="SM00267">
    <property type="entry name" value="GGDEF"/>
    <property type="match status" value="1"/>
</dbReference>
<dbReference type="InterPro" id="IPR000160">
    <property type="entry name" value="GGDEF_dom"/>
</dbReference>
<proteinExistence type="predicted"/>
<dbReference type="PANTHER" id="PTHR33121">
    <property type="entry name" value="CYCLIC DI-GMP PHOSPHODIESTERASE PDEF"/>
    <property type="match status" value="1"/>
</dbReference>
<dbReference type="Pfam" id="PF00563">
    <property type="entry name" value="EAL"/>
    <property type="match status" value="1"/>
</dbReference>
<feature type="transmembrane region" description="Helical" evidence="1">
    <location>
        <begin position="156"/>
        <end position="175"/>
    </location>
</feature>
<dbReference type="PROSITE" id="PS50887">
    <property type="entry name" value="GGDEF"/>
    <property type="match status" value="1"/>
</dbReference>
<accession>A0ABV1QHU9</accession>
<evidence type="ECO:0000313" key="5">
    <source>
        <dbReference type="Proteomes" id="UP001480955"/>
    </source>
</evidence>
<dbReference type="SMART" id="SM00052">
    <property type="entry name" value="EAL"/>
    <property type="match status" value="1"/>
</dbReference>
<keyword evidence="5" id="KW-1185">Reference proteome</keyword>
<dbReference type="InterPro" id="IPR035919">
    <property type="entry name" value="EAL_sf"/>
</dbReference>
<dbReference type="Pfam" id="PF00990">
    <property type="entry name" value="GGDEF"/>
    <property type="match status" value="1"/>
</dbReference>
<feature type="domain" description="EAL" evidence="2">
    <location>
        <begin position="403"/>
        <end position="656"/>
    </location>
</feature>
<feature type="transmembrane region" description="Helical" evidence="1">
    <location>
        <begin position="130"/>
        <end position="149"/>
    </location>
</feature>
<reference evidence="4 5" key="1">
    <citation type="submission" date="2024-06" db="EMBL/GenBank/DDBJ databases">
        <authorList>
            <person name="Campbell A.G."/>
        </authorList>
    </citation>
    <scope>NUCLEOTIDE SEQUENCE [LARGE SCALE GENOMIC DNA]</scope>
    <source>
        <strain evidence="4 5">EM12</strain>
    </source>
</reference>
<keyword evidence="1" id="KW-1133">Transmembrane helix</keyword>
<feature type="transmembrane region" description="Helical" evidence="1">
    <location>
        <begin position="36"/>
        <end position="59"/>
    </location>
</feature>
<comment type="caution">
    <text evidence="4">The sequence shown here is derived from an EMBL/GenBank/DDBJ whole genome shotgun (WGS) entry which is preliminary data.</text>
</comment>
<name>A0ABV1QHU9_9HYPH</name>
<dbReference type="RefSeq" id="WP_350392136.1">
    <property type="nucleotide sequence ID" value="NZ_JBELQE010000022.1"/>
</dbReference>
<dbReference type="SUPFAM" id="SSF141868">
    <property type="entry name" value="EAL domain-like"/>
    <property type="match status" value="1"/>
</dbReference>
<dbReference type="CDD" id="cd01949">
    <property type="entry name" value="GGDEF"/>
    <property type="match status" value="1"/>
</dbReference>
<evidence type="ECO:0000259" key="2">
    <source>
        <dbReference type="PROSITE" id="PS50883"/>
    </source>
</evidence>
<gene>
    <name evidence="4" type="ORF">ABS772_03270</name>
</gene>
<dbReference type="InterPro" id="IPR029787">
    <property type="entry name" value="Nucleotide_cyclase"/>
</dbReference>
<dbReference type="Proteomes" id="UP001480955">
    <property type="component" value="Unassembled WGS sequence"/>
</dbReference>
<dbReference type="Gene3D" id="3.20.20.450">
    <property type="entry name" value="EAL domain"/>
    <property type="match status" value="1"/>
</dbReference>
<dbReference type="CDD" id="cd01948">
    <property type="entry name" value="EAL"/>
    <property type="match status" value="1"/>
</dbReference>
<dbReference type="NCBIfam" id="TIGR00254">
    <property type="entry name" value="GGDEF"/>
    <property type="match status" value="1"/>
</dbReference>
<dbReference type="Gene3D" id="3.30.70.270">
    <property type="match status" value="1"/>
</dbReference>
<keyword evidence="1" id="KW-0812">Transmembrane</keyword>
<feature type="transmembrane region" description="Helical" evidence="1">
    <location>
        <begin position="101"/>
        <end position="118"/>
    </location>
</feature>
<feature type="domain" description="GGDEF" evidence="3">
    <location>
        <begin position="264"/>
        <end position="394"/>
    </location>
</feature>
<dbReference type="InterPro" id="IPR050706">
    <property type="entry name" value="Cyclic-di-GMP_PDE-like"/>
</dbReference>
<dbReference type="PROSITE" id="PS50883">
    <property type="entry name" value="EAL"/>
    <property type="match status" value="1"/>
</dbReference>
<dbReference type="InterPro" id="IPR001633">
    <property type="entry name" value="EAL_dom"/>
</dbReference>
<evidence type="ECO:0000313" key="4">
    <source>
        <dbReference type="EMBL" id="MER2248930.1"/>
    </source>
</evidence>
<organism evidence="4 5">
    <name type="scientific">Methylorubrum podarium</name>
    <dbReference type="NCBI Taxonomy" id="200476"/>
    <lineage>
        <taxon>Bacteria</taxon>
        <taxon>Pseudomonadati</taxon>
        <taxon>Pseudomonadota</taxon>
        <taxon>Alphaproteobacteria</taxon>
        <taxon>Hyphomicrobiales</taxon>
        <taxon>Methylobacteriaceae</taxon>
        <taxon>Methylorubrum</taxon>
    </lineage>
</organism>
<dbReference type="SUPFAM" id="SSF55073">
    <property type="entry name" value="Nucleotide cyclase"/>
    <property type="match status" value="1"/>
</dbReference>